<organism evidence="7 8">
    <name type="scientific">Candidatus Avoscillospira avicola</name>
    <dbReference type="NCBI Taxonomy" id="2840706"/>
    <lineage>
        <taxon>Bacteria</taxon>
        <taxon>Bacillati</taxon>
        <taxon>Bacillota</taxon>
        <taxon>Clostridia</taxon>
        <taxon>Eubacteriales</taxon>
        <taxon>Oscillospiraceae</taxon>
        <taxon>Oscillospiraceae incertae sedis</taxon>
        <taxon>Candidatus Avoscillospira</taxon>
    </lineage>
</organism>
<dbReference type="InterPro" id="IPR003682">
    <property type="entry name" value="rRNA_ssu_MeTfrase_G"/>
</dbReference>
<dbReference type="HAMAP" id="MF_00074">
    <property type="entry name" value="16SrRNA_methyltr_G"/>
    <property type="match status" value="1"/>
</dbReference>
<dbReference type="EC" id="2.1.1.-" evidence="6"/>
<dbReference type="GO" id="GO:0005829">
    <property type="term" value="C:cytosol"/>
    <property type="evidence" value="ECO:0007669"/>
    <property type="project" value="TreeGrafter"/>
</dbReference>
<keyword evidence="2 6" id="KW-0698">rRNA processing</keyword>
<evidence type="ECO:0000256" key="3">
    <source>
        <dbReference type="ARBA" id="ARBA00022603"/>
    </source>
</evidence>
<comment type="caution">
    <text evidence="7">The sequence shown here is derived from an EMBL/GenBank/DDBJ whole genome shotgun (WGS) entry which is preliminary data.</text>
</comment>
<evidence type="ECO:0000313" key="8">
    <source>
        <dbReference type="Proteomes" id="UP000824239"/>
    </source>
</evidence>
<feature type="binding site" evidence="6">
    <location>
        <position position="80"/>
    </location>
    <ligand>
        <name>S-adenosyl-L-methionine</name>
        <dbReference type="ChEBI" id="CHEBI:59789"/>
    </ligand>
</feature>
<evidence type="ECO:0000256" key="1">
    <source>
        <dbReference type="ARBA" id="ARBA00022490"/>
    </source>
</evidence>
<comment type="subcellular location">
    <subcellularLocation>
        <location evidence="6">Cytoplasm</location>
    </subcellularLocation>
</comment>
<proteinExistence type="inferred from homology"/>
<keyword evidence="3 6" id="KW-0489">Methyltransferase</keyword>
<dbReference type="AlphaFoldDB" id="A0A9D1DG40"/>
<dbReference type="GO" id="GO:0070043">
    <property type="term" value="F:rRNA (guanine-N7-)-methyltransferase activity"/>
    <property type="evidence" value="ECO:0007669"/>
    <property type="project" value="UniProtKB-UniRule"/>
</dbReference>
<keyword evidence="1 6" id="KW-0963">Cytoplasm</keyword>
<dbReference type="FunFam" id="3.40.50.150:FF:000041">
    <property type="entry name" value="Ribosomal RNA small subunit methyltransferase G"/>
    <property type="match status" value="1"/>
</dbReference>
<dbReference type="Pfam" id="PF02527">
    <property type="entry name" value="GidB"/>
    <property type="match status" value="1"/>
</dbReference>
<dbReference type="Proteomes" id="UP000824239">
    <property type="component" value="Unassembled WGS sequence"/>
</dbReference>
<accession>A0A9D1DG40</accession>
<dbReference type="EMBL" id="DVHE01000007">
    <property type="protein sequence ID" value="HIR49857.1"/>
    <property type="molecule type" value="Genomic_DNA"/>
</dbReference>
<keyword evidence="4 6" id="KW-0808">Transferase</keyword>
<gene>
    <name evidence="6 7" type="primary">rsmG</name>
    <name evidence="7" type="ORF">IAA53_00985</name>
</gene>
<evidence type="ECO:0000256" key="2">
    <source>
        <dbReference type="ARBA" id="ARBA00022552"/>
    </source>
</evidence>
<dbReference type="SUPFAM" id="SSF53335">
    <property type="entry name" value="S-adenosyl-L-methionine-dependent methyltransferases"/>
    <property type="match status" value="1"/>
</dbReference>
<protein>
    <recommendedName>
        <fullName evidence="6">Ribosomal RNA small subunit methyltransferase G</fullName>
        <ecNumber evidence="6">2.1.1.-</ecNumber>
    </recommendedName>
    <alternativeName>
        <fullName evidence="6">16S rRNA 7-methylguanosine methyltransferase</fullName>
        <shortName evidence="6">16S rRNA m7G methyltransferase</shortName>
    </alternativeName>
</protein>
<comment type="similarity">
    <text evidence="6">Belongs to the methyltransferase superfamily. RNA methyltransferase RsmG family.</text>
</comment>
<evidence type="ECO:0000256" key="4">
    <source>
        <dbReference type="ARBA" id="ARBA00022679"/>
    </source>
</evidence>
<dbReference type="PANTHER" id="PTHR31760:SF0">
    <property type="entry name" value="S-ADENOSYL-L-METHIONINE-DEPENDENT METHYLTRANSFERASES SUPERFAMILY PROTEIN"/>
    <property type="match status" value="1"/>
</dbReference>
<feature type="binding site" evidence="6">
    <location>
        <begin position="125"/>
        <end position="126"/>
    </location>
    <ligand>
        <name>S-adenosyl-L-methionine</name>
        <dbReference type="ChEBI" id="CHEBI:59789"/>
    </ligand>
</feature>
<evidence type="ECO:0000256" key="5">
    <source>
        <dbReference type="ARBA" id="ARBA00022691"/>
    </source>
</evidence>
<keyword evidence="5 6" id="KW-0949">S-adenosyl-L-methionine</keyword>
<comment type="function">
    <text evidence="6">Specifically methylates the N7 position of a guanine in 16S rRNA.</text>
</comment>
<name>A0A9D1DG40_9FIRM</name>
<evidence type="ECO:0000256" key="6">
    <source>
        <dbReference type="HAMAP-Rule" id="MF_00074"/>
    </source>
</evidence>
<sequence>MKETLAAGLPALGLTLTDGQLDRLCQFGQLLLEQNQVMNLTAITEPRAVAELHFLDSLALLQWEDLRGKAVIDVGCGAGFPGTPLAIAVPELKLTLLDSLQKRIRWLETVLPQVGVDATCVAARAEEYVAQHREQYDVAVSRAVARLNLLSELCLPYVKVGGKFLALKGAMAQEEADEARKAIETLGGRITGIWEYPVGDAVHRIVAVEKVRPTPKAYPRKFAKIKQNPL</sequence>
<feature type="binding site" evidence="6">
    <location>
        <position position="75"/>
    </location>
    <ligand>
        <name>S-adenosyl-L-methionine</name>
        <dbReference type="ChEBI" id="CHEBI:59789"/>
    </ligand>
</feature>
<comment type="caution">
    <text evidence="6">Lacks conserved residue(s) required for the propagation of feature annotation.</text>
</comment>
<dbReference type="PANTHER" id="PTHR31760">
    <property type="entry name" value="S-ADENOSYL-L-METHIONINE-DEPENDENT METHYLTRANSFERASES SUPERFAMILY PROTEIN"/>
    <property type="match status" value="1"/>
</dbReference>
<dbReference type="NCBIfam" id="TIGR00138">
    <property type="entry name" value="rsmG_gidB"/>
    <property type="match status" value="1"/>
</dbReference>
<reference evidence="7" key="1">
    <citation type="submission" date="2020-10" db="EMBL/GenBank/DDBJ databases">
        <authorList>
            <person name="Gilroy R."/>
        </authorList>
    </citation>
    <scope>NUCLEOTIDE SEQUENCE</scope>
    <source>
        <strain evidence="7">ChiBcec15-4380</strain>
    </source>
</reference>
<dbReference type="InterPro" id="IPR029063">
    <property type="entry name" value="SAM-dependent_MTases_sf"/>
</dbReference>
<feature type="binding site" evidence="6">
    <location>
        <position position="142"/>
    </location>
    <ligand>
        <name>S-adenosyl-L-methionine</name>
        <dbReference type="ChEBI" id="CHEBI:59789"/>
    </ligand>
</feature>
<dbReference type="Gene3D" id="3.40.50.150">
    <property type="entry name" value="Vaccinia Virus protein VP39"/>
    <property type="match status" value="1"/>
</dbReference>
<reference evidence="7" key="2">
    <citation type="journal article" date="2021" name="PeerJ">
        <title>Extensive microbial diversity within the chicken gut microbiome revealed by metagenomics and culture.</title>
        <authorList>
            <person name="Gilroy R."/>
            <person name="Ravi A."/>
            <person name="Getino M."/>
            <person name="Pursley I."/>
            <person name="Horton D.L."/>
            <person name="Alikhan N.F."/>
            <person name="Baker D."/>
            <person name="Gharbi K."/>
            <person name="Hall N."/>
            <person name="Watson M."/>
            <person name="Adriaenssens E.M."/>
            <person name="Foster-Nyarko E."/>
            <person name="Jarju S."/>
            <person name="Secka A."/>
            <person name="Antonio M."/>
            <person name="Oren A."/>
            <person name="Chaudhuri R.R."/>
            <person name="La Ragione R."/>
            <person name="Hildebrand F."/>
            <person name="Pallen M.J."/>
        </authorList>
    </citation>
    <scope>NUCLEOTIDE SEQUENCE</scope>
    <source>
        <strain evidence="7">ChiBcec15-4380</strain>
    </source>
</reference>
<evidence type="ECO:0000313" key="7">
    <source>
        <dbReference type="EMBL" id="HIR49857.1"/>
    </source>
</evidence>